<accession>A0A402A777</accession>
<reference evidence="4" key="1">
    <citation type="submission" date="2018-12" db="EMBL/GenBank/DDBJ databases">
        <title>Tengunoibacter tsumagoiensis gen. nov., sp. nov., Dictyobacter kobayashii sp. nov., D. alpinus sp. nov., and D. joshuensis sp. nov. and description of Dictyobacteraceae fam. nov. within the order Ktedonobacterales isolated from Tengu-no-mugimeshi.</title>
        <authorList>
            <person name="Wang C.M."/>
            <person name="Zheng Y."/>
            <person name="Sakai Y."/>
            <person name="Toyoda A."/>
            <person name="Minakuchi Y."/>
            <person name="Abe K."/>
            <person name="Yokota A."/>
            <person name="Yabe S."/>
        </authorList>
    </citation>
    <scope>NUCLEOTIDE SEQUENCE [LARGE SCALE GENOMIC DNA]</scope>
    <source>
        <strain evidence="4">Uno3</strain>
    </source>
</reference>
<dbReference type="Gene3D" id="3.40.50.720">
    <property type="entry name" value="NAD(P)-binding Rossmann-like Domain"/>
    <property type="match status" value="1"/>
</dbReference>
<dbReference type="Pfam" id="PF01370">
    <property type="entry name" value="Epimerase"/>
    <property type="match status" value="1"/>
</dbReference>
<dbReference type="AlphaFoldDB" id="A0A402A777"/>
<gene>
    <name evidence="3" type="primary">ytcB_3</name>
    <name evidence="3" type="ORF">KTT_48080</name>
</gene>
<evidence type="ECO:0000313" key="3">
    <source>
        <dbReference type="EMBL" id="GCE14949.1"/>
    </source>
</evidence>
<name>A0A402A777_9CHLR</name>
<comment type="caution">
    <text evidence="3">The sequence shown here is derived from an EMBL/GenBank/DDBJ whole genome shotgun (WGS) entry which is preliminary data.</text>
</comment>
<dbReference type="InterPro" id="IPR001509">
    <property type="entry name" value="Epimerase_deHydtase"/>
</dbReference>
<dbReference type="EMBL" id="BIFR01000002">
    <property type="protein sequence ID" value="GCE14949.1"/>
    <property type="molecule type" value="Genomic_DNA"/>
</dbReference>
<keyword evidence="1" id="KW-0520">NAD</keyword>
<dbReference type="SUPFAM" id="SSF51735">
    <property type="entry name" value="NAD(P)-binding Rossmann-fold domains"/>
    <property type="match status" value="1"/>
</dbReference>
<dbReference type="InterPro" id="IPR036291">
    <property type="entry name" value="NAD(P)-bd_dom_sf"/>
</dbReference>
<dbReference type="Proteomes" id="UP000287352">
    <property type="component" value="Unassembled WGS sequence"/>
</dbReference>
<evidence type="ECO:0000256" key="1">
    <source>
        <dbReference type="ARBA" id="ARBA00023027"/>
    </source>
</evidence>
<organism evidence="3 4">
    <name type="scientific">Tengunoibacter tsumagoiensis</name>
    <dbReference type="NCBI Taxonomy" id="2014871"/>
    <lineage>
        <taxon>Bacteria</taxon>
        <taxon>Bacillati</taxon>
        <taxon>Chloroflexota</taxon>
        <taxon>Ktedonobacteria</taxon>
        <taxon>Ktedonobacterales</taxon>
        <taxon>Dictyobacteraceae</taxon>
        <taxon>Tengunoibacter</taxon>
    </lineage>
</organism>
<feature type="domain" description="NAD-dependent epimerase/dehydratase" evidence="2">
    <location>
        <begin position="4"/>
        <end position="243"/>
    </location>
</feature>
<dbReference type="PANTHER" id="PTHR43574">
    <property type="entry name" value="EPIMERASE-RELATED"/>
    <property type="match status" value="1"/>
</dbReference>
<dbReference type="OrthoDB" id="9803061at2"/>
<sequence>MKCIVTGVAGFIGSSIAEKLLQEGHEVIGIDMYNDFYPRIFKESNIQVLKEYSRFHLVEADLNTCVLDDLLYGSDWIFHLAAQAGVRKSWGQDFQSYLTNNVAVTQRLLEAALHIPSLKRFVYASSSSVYGNTATLPIAETAPTHPLSPYGVTKLAAEHLCSLYWHVHRVPTVSLRYFTVYGPRQRPDMGLFRMSMALLYDQPLSIYGDGLQTRDFTYIDDIVAANILAATTPNIEGNVLNIGSGFPVTLREAIEVIERQFNKKALLHYYPQAPGDMRDTSADISLASRLLGYHPGTSLEDGIAAECDFIYHIMKIKKLHNRVFEYIR</sequence>
<dbReference type="RefSeq" id="WP_126582475.1">
    <property type="nucleotide sequence ID" value="NZ_BIFR01000002.1"/>
</dbReference>
<evidence type="ECO:0000259" key="2">
    <source>
        <dbReference type="Pfam" id="PF01370"/>
    </source>
</evidence>
<dbReference type="PRINTS" id="PR01713">
    <property type="entry name" value="NUCEPIMERASE"/>
</dbReference>
<keyword evidence="4" id="KW-1185">Reference proteome</keyword>
<protein>
    <submittedName>
        <fullName evidence="3">Putative UDP-glucose epimerase YtcB</fullName>
    </submittedName>
</protein>
<proteinExistence type="predicted"/>
<evidence type="ECO:0000313" key="4">
    <source>
        <dbReference type="Proteomes" id="UP000287352"/>
    </source>
</evidence>
<dbReference type="Gene3D" id="3.90.25.10">
    <property type="entry name" value="UDP-galactose 4-epimerase, domain 1"/>
    <property type="match status" value="1"/>
</dbReference>